<feature type="domain" description="SMEK" evidence="1">
    <location>
        <begin position="11"/>
        <end position="139"/>
    </location>
</feature>
<dbReference type="EMBL" id="UKGE01000015">
    <property type="protein sequence ID" value="SXN32728.1"/>
    <property type="molecule type" value="Genomic_DNA"/>
</dbReference>
<accession>A0A4S7WGS6</accession>
<organism evidence="2 3">
    <name type="scientific">Klebsiella pneumoniae</name>
    <dbReference type="NCBI Taxonomy" id="573"/>
    <lineage>
        <taxon>Bacteria</taxon>
        <taxon>Pseudomonadati</taxon>
        <taxon>Pseudomonadota</taxon>
        <taxon>Gammaproteobacteria</taxon>
        <taxon>Enterobacterales</taxon>
        <taxon>Enterobacteriaceae</taxon>
        <taxon>Klebsiella/Raoultella group</taxon>
        <taxon>Klebsiella</taxon>
        <taxon>Klebsiella pneumoniae complex</taxon>
    </lineage>
</organism>
<protein>
    <submittedName>
        <fullName evidence="2">Regulator of acetyl CoA synthetase ankyrin-like regulatory protein</fullName>
    </submittedName>
</protein>
<proteinExistence type="predicted"/>
<evidence type="ECO:0000259" key="1">
    <source>
        <dbReference type="Pfam" id="PF21941"/>
    </source>
</evidence>
<name>A0A4S7WGS6_KLEPN</name>
<dbReference type="NCBIfam" id="NF033859">
    <property type="entry name" value="SMEK_N"/>
    <property type="match status" value="1"/>
</dbReference>
<dbReference type="RefSeq" id="WP_020324021.1">
    <property type="nucleotide sequence ID" value="NZ_AP022139.1"/>
</dbReference>
<dbReference type="InterPro" id="IPR047740">
    <property type="entry name" value="SMEK_dom"/>
</dbReference>
<dbReference type="Pfam" id="PF21941">
    <property type="entry name" value="SMEK_N"/>
    <property type="match status" value="1"/>
</dbReference>
<evidence type="ECO:0000313" key="3">
    <source>
        <dbReference type="Proteomes" id="UP000259975"/>
    </source>
</evidence>
<evidence type="ECO:0000313" key="2">
    <source>
        <dbReference type="EMBL" id="SXN32728.1"/>
    </source>
</evidence>
<dbReference type="AlphaFoldDB" id="A0A4S7WGS6"/>
<dbReference type="Proteomes" id="UP000259975">
    <property type="component" value="Unassembled WGS sequence"/>
</dbReference>
<reference evidence="2 3" key="1">
    <citation type="submission" date="2018-08" db="EMBL/GenBank/DDBJ databases">
        <authorList>
            <consortium name="Pathogen Informatics"/>
        </authorList>
    </citation>
    <scope>NUCLEOTIDE SEQUENCE [LARGE SCALE GENOMIC DNA]</scope>
    <source>
        <strain evidence="2 3">EuSCAPE_AT029</strain>
    </source>
</reference>
<comment type="caution">
    <text evidence="2">The sequence shown here is derived from an EMBL/GenBank/DDBJ whole genome shotgun (WGS) entry which is preliminary data.</text>
</comment>
<gene>
    <name evidence="2" type="ORF">SAMEA3499901_03772</name>
</gene>
<sequence>MLIKMQLINELEHDFSVLTSYITSQNSRGLTDINKEMEEYLLPILNVVYKANLINLNKFKYNYPAIDLGDIKSKRCVQITSTSGKTKFDKTIEKFISHNINSTYNHISFVIINTGGIKKQKHPTLSTDYINLTDLLKEISNLDIEEIKKILNHSRKNIFRHENTNDKTHELLIEICDKIIENNIFKTWSHWTSYIQGCYIPKLHENTVNSIDYLSKTIQLTRFPNTSVSIKLKKEIENVSDALVKLKIKILCNSQKLADNSFQIIKYHSEYYFNENYGQDYQKYLTLLSEIYSLLNDVSESLNSFSDYIIENIDQKYIKLLPNFNLNIHE</sequence>